<gene>
    <name evidence="1" type="ORF">K443DRAFT_687000</name>
</gene>
<keyword evidence="2" id="KW-1185">Reference proteome</keyword>
<name>A0A0C9WXE6_9AGAR</name>
<dbReference type="OrthoDB" id="2946666at2759"/>
<sequence length="77" mass="8699">MPVSHPTLPVLSSLPSLELESTQTYPVEREVDRNALLDVAPDHESLLIRPSKKCERLSRCAFRLPKDIGCTMLRNAR</sequence>
<accession>A0A0C9WXE6</accession>
<organism evidence="1 2">
    <name type="scientific">Laccaria amethystina LaAM-08-1</name>
    <dbReference type="NCBI Taxonomy" id="1095629"/>
    <lineage>
        <taxon>Eukaryota</taxon>
        <taxon>Fungi</taxon>
        <taxon>Dikarya</taxon>
        <taxon>Basidiomycota</taxon>
        <taxon>Agaricomycotina</taxon>
        <taxon>Agaricomycetes</taxon>
        <taxon>Agaricomycetidae</taxon>
        <taxon>Agaricales</taxon>
        <taxon>Agaricineae</taxon>
        <taxon>Hydnangiaceae</taxon>
        <taxon>Laccaria</taxon>
    </lineage>
</organism>
<dbReference type="HOGENOM" id="CLU_2638459_0_0_1"/>
<reference evidence="1 2" key="1">
    <citation type="submission" date="2014-04" db="EMBL/GenBank/DDBJ databases">
        <authorList>
            <consortium name="DOE Joint Genome Institute"/>
            <person name="Kuo A."/>
            <person name="Kohler A."/>
            <person name="Nagy L.G."/>
            <person name="Floudas D."/>
            <person name="Copeland A."/>
            <person name="Barry K.W."/>
            <person name="Cichocki N."/>
            <person name="Veneault-Fourrey C."/>
            <person name="LaButti K."/>
            <person name="Lindquist E.A."/>
            <person name="Lipzen A."/>
            <person name="Lundell T."/>
            <person name="Morin E."/>
            <person name="Murat C."/>
            <person name="Sun H."/>
            <person name="Tunlid A."/>
            <person name="Henrissat B."/>
            <person name="Grigoriev I.V."/>
            <person name="Hibbett D.S."/>
            <person name="Martin F."/>
            <person name="Nordberg H.P."/>
            <person name="Cantor M.N."/>
            <person name="Hua S.X."/>
        </authorList>
    </citation>
    <scope>NUCLEOTIDE SEQUENCE [LARGE SCALE GENOMIC DNA]</scope>
    <source>
        <strain evidence="1 2">LaAM-08-1</strain>
    </source>
</reference>
<dbReference type="EMBL" id="KN839315">
    <property type="protein sequence ID" value="KIJ90026.1"/>
    <property type="molecule type" value="Genomic_DNA"/>
</dbReference>
<dbReference type="Proteomes" id="UP000054477">
    <property type="component" value="Unassembled WGS sequence"/>
</dbReference>
<dbReference type="AlphaFoldDB" id="A0A0C9WXE6"/>
<evidence type="ECO:0000313" key="2">
    <source>
        <dbReference type="Proteomes" id="UP000054477"/>
    </source>
</evidence>
<protein>
    <submittedName>
        <fullName evidence="1">Uncharacterized protein</fullName>
    </submittedName>
</protein>
<evidence type="ECO:0000313" key="1">
    <source>
        <dbReference type="EMBL" id="KIJ90026.1"/>
    </source>
</evidence>
<proteinExistence type="predicted"/>
<reference evidence="2" key="2">
    <citation type="submission" date="2015-01" db="EMBL/GenBank/DDBJ databases">
        <title>Evolutionary Origins and Diversification of the Mycorrhizal Mutualists.</title>
        <authorList>
            <consortium name="DOE Joint Genome Institute"/>
            <consortium name="Mycorrhizal Genomics Consortium"/>
            <person name="Kohler A."/>
            <person name="Kuo A."/>
            <person name="Nagy L.G."/>
            <person name="Floudas D."/>
            <person name="Copeland A."/>
            <person name="Barry K.W."/>
            <person name="Cichocki N."/>
            <person name="Veneault-Fourrey C."/>
            <person name="LaButti K."/>
            <person name="Lindquist E.A."/>
            <person name="Lipzen A."/>
            <person name="Lundell T."/>
            <person name="Morin E."/>
            <person name="Murat C."/>
            <person name="Riley R."/>
            <person name="Ohm R."/>
            <person name="Sun H."/>
            <person name="Tunlid A."/>
            <person name="Henrissat B."/>
            <person name="Grigoriev I.V."/>
            <person name="Hibbett D.S."/>
            <person name="Martin F."/>
        </authorList>
    </citation>
    <scope>NUCLEOTIDE SEQUENCE [LARGE SCALE GENOMIC DNA]</scope>
    <source>
        <strain evidence="2">LaAM-08-1</strain>
    </source>
</reference>